<comment type="caution">
    <text evidence="3">The sequence shown here is derived from an EMBL/GenBank/DDBJ whole genome shotgun (WGS) entry which is preliminary data.</text>
</comment>
<dbReference type="OrthoDB" id="8069526at2759"/>
<feature type="compositionally biased region" description="Low complexity" evidence="1">
    <location>
        <begin position="113"/>
        <end position="123"/>
    </location>
</feature>
<feature type="region of interest" description="Disordered" evidence="1">
    <location>
        <begin position="106"/>
        <end position="168"/>
    </location>
</feature>
<keyword evidence="4" id="KW-1185">Reference proteome</keyword>
<accession>A0A5N6NLY3</accession>
<gene>
    <name evidence="3" type="ORF">E3N88_21536</name>
</gene>
<evidence type="ECO:0000313" key="4">
    <source>
        <dbReference type="Proteomes" id="UP000326396"/>
    </source>
</evidence>
<proteinExistence type="predicted"/>
<name>A0A5N6NLY3_9ASTR</name>
<dbReference type="InterPro" id="IPR057670">
    <property type="entry name" value="SH3_retrovirus"/>
</dbReference>
<evidence type="ECO:0000256" key="1">
    <source>
        <dbReference type="SAM" id="MobiDB-lite"/>
    </source>
</evidence>
<dbReference type="AlphaFoldDB" id="A0A5N6NLY3"/>
<dbReference type="Proteomes" id="UP000326396">
    <property type="component" value="Linkage Group LG19"/>
</dbReference>
<dbReference type="Pfam" id="PF25597">
    <property type="entry name" value="SH3_retrovirus"/>
    <property type="match status" value="1"/>
</dbReference>
<evidence type="ECO:0000313" key="3">
    <source>
        <dbReference type="EMBL" id="KAD4889463.1"/>
    </source>
</evidence>
<dbReference type="EMBL" id="SZYD01000011">
    <property type="protein sequence ID" value="KAD4889463.1"/>
    <property type="molecule type" value="Genomic_DNA"/>
</dbReference>
<sequence>MRQKLDAKYERNVVIGYSKNSHGYRLYNPLTKKFSTKRDVFLEDSCWDWNNSKPSNTTHTFADSFPIEDPAFEPYVPSDESHPIEPTLSPTNNPIPTYMINDPSCSTSNQNDTTINTPTTIPNMAGPSKRVSRPPEGEGDEEDLKRENVEAQSRSAVRAAAPRRSPTHTSTSFFVDFLCFPPPALPISLTHTANEVGVSFDA</sequence>
<evidence type="ECO:0000259" key="2">
    <source>
        <dbReference type="Pfam" id="PF25597"/>
    </source>
</evidence>
<feature type="domain" description="Retroviral polymerase SH3-like" evidence="2">
    <location>
        <begin position="2"/>
        <end position="53"/>
    </location>
</feature>
<organism evidence="3 4">
    <name type="scientific">Mikania micrantha</name>
    <name type="common">bitter vine</name>
    <dbReference type="NCBI Taxonomy" id="192012"/>
    <lineage>
        <taxon>Eukaryota</taxon>
        <taxon>Viridiplantae</taxon>
        <taxon>Streptophyta</taxon>
        <taxon>Embryophyta</taxon>
        <taxon>Tracheophyta</taxon>
        <taxon>Spermatophyta</taxon>
        <taxon>Magnoliopsida</taxon>
        <taxon>eudicotyledons</taxon>
        <taxon>Gunneridae</taxon>
        <taxon>Pentapetalae</taxon>
        <taxon>asterids</taxon>
        <taxon>campanulids</taxon>
        <taxon>Asterales</taxon>
        <taxon>Asteraceae</taxon>
        <taxon>Asteroideae</taxon>
        <taxon>Heliantheae alliance</taxon>
        <taxon>Eupatorieae</taxon>
        <taxon>Mikania</taxon>
    </lineage>
</organism>
<protein>
    <recommendedName>
        <fullName evidence="2">Retroviral polymerase SH3-like domain-containing protein</fullName>
    </recommendedName>
</protein>
<reference evidence="3 4" key="1">
    <citation type="submission" date="2019-05" db="EMBL/GenBank/DDBJ databases">
        <title>Mikania micrantha, genome provides insights into the molecular mechanism of rapid growth.</title>
        <authorList>
            <person name="Liu B."/>
        </authorList>
    </citation>
    <scope>NUCLEOTIDE SEQUENCE [LARGE SCALE GENOMIC DNA]</scope>
    <source>
        <strain evidence="3">NLD-2019</strain>
        <tissue evidence="3">Leaf</tissue>
    </source>
</reference>
<feature type="compositionally biased region" description="Low complexity" evidence="1">
    <location>
        <begin position="153"/>
        <end position="164"/>
    </location>
</feature>